<sequence>MQRSSDSASVASDPPPVSVAPPVGRHWKRALVVALIVVTGVLVWDVVLKDRLIAKRLGEVVPGEVYRSGQISEHLIESVLAGRGIDVVIDFTGIRNGPNPEQAAETAAIARLGVEGHRFPLAGDGTGDPESYVRALVVLREAMAEGQQVLMHCAAGSQRTGAAVGFYRLFYEGWTPEQVIEELKRYDWSPSKDQILLAYMNEHMRLVASRLVEEGVLEAVPDPLPVMPMGEDG</sequence>
<dbReference type="PROSITE" id="PS00383">
    <property type="entry name" value="TYR_PHOSPHATASE_1"/>
    <property type="match status" value="1"/>
</dbReference>
<dbReference type="EMBL" id="CP036280">
    <property type="protein sequence ID" value="QDU71925.1"/>
    <property type="molecule type" value="Genomic_DNA"/>
</dbReference>
<organism evidence="3 4">
    <name type="scientific">Mucisphaera calidilacus</name>
    <dbReference type="NCBI Taxonomy" id="2527982"/>
    <lineage>
        <taxon>Bacteria</taxon>
        <taxon>Pseudomonadati</taxon>
        <taxon>Planctomycetota</taxon>
        <taxon>Phycisphaerae</taxon>
        <taxon>Phycisphaerales</taxon>
        <taxon>Phycisphaeraceae</taxon>
        <taxon>Mucisphaera</taxon>
    </lineage>
</organism>
<evidence type="ECO:0000313" key="3">
    <source>
        <dbReference type="EMBL" id="QDU71925.1"/>
    </source>
</evidence>
<dbReference type="SUPFAM" id="SSF52799">
    <property type="entry name" value="(Phosphotyrosine protein) phosphatases II"/>
    <property type="match status" value="1"/>
</dbReference>
<keyword evidence="4" id="KW-1185">Reference proteome</keyword>
<evidence type="ECO:0000313" key="4">
    <source>
        <dbReference type="Proteomes" id="UP000320386"/>
    </source>
</evidence>
<dbReference type="RefSeq" id="WP_145446118.1">
    <property type="nucleotide sequence ID" value="NZ_CP036280.1"/>
</dbReference>
<accession>A0A518BY70</accession>
<keyword evidence="1" id="KW-0812">Transmembrane</keyword>
<dbReference type="InterPro" id="IPR029021">
    <property type="entry name" value="Prot-tyrosine_phosphatase-like"/>
</dbReference>
<feature type="transmembrane region" description="Helical" evidence="1">
    <location>
        <begin position="30"/>
        <end position="48"/>
    </location>
</feature>
<dbReference type="PROSITE" id="PS50056">
    <property type="entry name" value="TYR_PHOSPHATASE_2"/>
    <property type="match status" value="1"/>
</dbReference>
<dbReference type="OrthoDB" id="9814896at2"/>
<reference evidence="3 4" key="1">
    <citation type="submission" date="2019-02" db="EMBL/GenBank/DDBJ databases">
        <title>Deep-cultivation of Planctomycetes and their phenomic and genomic characterization uncovers novel biology.</title>
        <authorList>
            <person name="Wiegand S."/>
            <person name="Jogler M."/>
            <person name="Boedeker C."/>
            <person name="Pinto D."/>
            <person name="Vollmers J."/>
            <person name="Rivas-Marin E."/>
            <person name="Kohn T."/>
            <person name="Peeters S.H."/>
            <person name="Heuer A."/>
            <person name="Rast P."/>
            <person name="Oberbeckmann S."/>
            <person name="Bunk B."/>
            <person name="Jeske O."/>
            <person name="Meyerdierks A."/>
            <person name="Storesund J.E."/>
            <person name="Kallscheuer N."/>
            <person name="Luecker S."/>
            <person name="Lage O.M."/>
            <person name="Pohl T."/>
            <person name="Merkel B.J."/>
            <person name="Hornburger P."/>
            <person name="Mueller R.-W."/>
            <person name="Bruemmer F."/>
            <person name="Labrenz M."/>
            <person name="Spormann A.M."/>
            <person name="Op den Camp H."/>
            <person name="Overmann J."/>
            <person name="Amann R."/>
            <person name="Jetten M.S.M."/>
            <person name="Mascher T."/>
            <person name="Medema M.H."/>
            <person name="Devos D.P."/>
            <person name="Kaster A.-K."/>
            <person name="Ovreas L."/>
            <person name="Rohde M."/>
            <person name="Galperin M.Y."/>
            <person name="Jogler C."/>
        </authorList>
    </citation>
    <scope>NUCLEOTIDE SEQUENCE [LARGE SCALE GENOMIC DNA]</scope>
    <source>
        <strain evidence="3 4">Pan265</strain>
    </source>
</reference>
<protein>
    <recommendedName>
        <fullName evidence="2">Tyrosine specific protein phosphatases domain-containing protein</fullName>
    </recommendedName>
</protein>
<dbReference type="KEGG" id="mcad:Pan265_17840"/>
<keyword evidence="1" id="KW-1133">Transmembrane helix</keyword>
<name>A0A518BY70_9BACT</name>
<proteinExistence type="predicted"/>
<evidence type="ECO:0000259" key="2">
    <source>
        <dbReference type="PROSITE" id="PS50056"/>
    </source>
</evidence>
<dbReference type="AlphaFoldDB" id="A0A518BY70"/>
<keyword evidence="1" id="KW-0472">Membrane</keyword>
<dbReference type="Gene3D" id="3.90.190.10">
    <property type="entry name" value="Protein tyrosine phosphatase superfamily"/>
    <property type="match status" value="1"/>
</dbReference>
<gene>
    <name evidence="3" type="ORF">Pan265_17840</name>
</gene>
<feature type="domain" description="Tyrosine specific protein phosphatases" evidence="2">
    <location>
        <begin position="130"/>
        <end position="185"/>
    </location>
</feature>
<evidence type="ECO:0000256" key="1">
    <source>
        <dbReference type="SAM" id="Phobius"/>
    </source>
</evidence>
<dbReference type="InterPro" id="IPR016130">
    <property type="entry name" value="Tyr_Pase_AS"/>
</dbReference>
<dbReference type="Proteomes" id="UP000320386">
    <property type="component" value="Chromosome"/>
</dbReference>
<dbReference type="InterPro" id="IPR000387">
    <property type="entry name" value="Tyr_Pase_dom"/>
</dbReference>